<gene>
    <name evidence="4" type="ORF">FX988_02321</name>
</gene>
<dbReference type="GO" id="GO:0005829">
    <property type="term" value="C:cytosol"/>
    <property type="evidence" value="ECO:0007669"/>
    <property type="project" value="TreeGrafter"/>
</dbReference>
<accession>A0A857JJ67</accession>
<dbReference type="RefSeq" id="WP_160179973.1">
    <property type="nucleotide sequence ID" value="NZ_CP047656.1"/>
</dbReference>
<dbReference type="InterPro" id="IPR050559">
    <property type="entry name" value="P-Pant_transferase_sf"/>
</dbReference>
<feature type="domain" description="4'-phosphopantetheinyl transferase" evidence="3">
    <location>
        <begin position="113"/>
        <end position="178"/>
    </location>
</feature>
<comment type="similarity">
    <text evidence="1">Belongs to the P-Pant transferase superfamily. Gsp/Sfp/HetI/AcpT family.</text>
</comment>
<name>A0A857JJ67_9ALTE</name>
<organism evidence="4 5">
    <name type="scientific">Paraglaciecola mesophila</name>
    <dbReference type="NCBI Taxonomy" id="197222"/>
    <lineage>
        <taxon>Bacteria</taxon>
        <taxon>Pseudomonadati</taxon>
        <taxon>Pseudomonadota</taxon>
        <taxon>Gammaproteobacteria</taxon>
        <taxon>Alteromonadales</taxon>
        <taxon>Alteromonadaceae</taxon>
        <taxon>Paraglaciecola</taxon>
    </lineage>
</organism>
<dbReference type="Pfam" id="PF01648">
    <property type="entry name" value="ACPS"/>
    <property type="match status" value="1"/>
</dbReference>
<dbReference type="GO" id="GO:0019878">
    <property type="term" value="P:lysine biosynthetic process via aminoadipic acid"/>
    <property type="evidence" value="ECO:0007669"/>
    <property type="project" value="TreeGrafter"/>
</dbReference>
<dbReference type="GO" id="GO:0000287">
    <property type="term" value="F:magnesium ion binding"/>
    <property type="evidence" value="ECO:0007669"/>
    <property type="project" value="InterPro"/>
</dbReference>
<dbReference type="Gene3D" id="3.90.470.20">
    <property type="entry name" value="4'-phosphopantetheinyl transferase domain"/>
    <property type="match status" value="1"/>
</dbReference>
<evidence type="ECO:0000313" key="4">
    <source>
        <dbReference type="EMBL" id="QHJ12075.1"/>
    </source>
</evidence>
<dbReference type="SUPFAM" id="SSF56214">
    <property type="entry name" value="4'-phosphopantetheinyl transferase"/>
    <property type="match status" value="2"/>
</dbReference>
<reference evidence="4 5" key="1">
    <citation type="submission" date="2019-12" db="EMBL/GenBank/DDBJ databases">
        <title>Genome sequencing and assembly of endphytes of Porphyra tenera.</title>
        <authorList>
            <person name="Park J.M."/>
            <person name="Shin R."/>
            <person name="Jo S.H."/>
        </authorList>
    </citation>
    <scope>NUCLEOTIDE SEQUENCE [LARGE SCALE GENOMIC DNA]</scope>
    <source>
        <strain evidence="4 5">GPM4</strain>
    </source>
</reference>
<dbReference type="KEGG" id="pmes:FX988_02321"/>
<evidence type="ECO:0000256" key="2">
    <source>
        <dbReference type="ARBA" id="ARBA00022679"/>
    </source>
</evidence>
<dbReference type="OrthoDB" id="9808281at2"/>
<keyword evidence="2" id="KW-0808">Transferase</keyword>
<dbReference type="AlphaFoldDB" id="A0A857JJ67"/>
<dbReference type="GO" id="GO:0008897">
    <property type="term" value="F:holo-[acyl-carrier-protein] synthase activity"/>
    <property type="evidence" value="ECO:0007669"/>
    <property type="project" value="InterPro"/>
</dbReference>
<sequence length="208" mass="24190">MPIKYRRFENFQLWQTKVGSDSYAQESEGLCLLGESEVFRLRGITNPRRKREYILSRALIRYALSQVFSYPVDYWILTECSNAPPSVKNLPTPVFFSLSHSDSNIYFVLAKRPIGIDVELIKPRDNIHALAQQFMHANELIQLEEAADELFFYRTWSAKEAYFKALTPEVQASMVMSEVLIASVLNEEAWYQVDFSDQQFSRVVVARR</sequence>
<protein>
    <recommendedName>
        <fullName evidence="3">4'-phosphopantetheinyl transferase domain-containing protein</fullName>
    </recommendedName>
</protein>
<dbReference type="InterPro" id="IPR008278">
    <property type="entry name" value="4-PPantetheinyl_Trfase_dom"/>
</dbReference>
<dbReference type="Proteomes" id="UP000464524">
    <property type="component" value="Chromosome"/>
</dbReference>
<dbReference type="PANTHER" id="PTHR12215">
    <property type="entry name" value="PHOSPHOPANTETHEINE TRANSFERASE"/>
    <property type="match status" value="1"/>
</dbReference>
<evidence type="ECO:0000259" key="3">
    <source>
        <dbReference type="Pfam" id="PF01648"/>
    </source>
</evidence>
<dbReference type="InterPro" id="IPR037143">
    <property type="entry name" value="4-PPantetheinyl_Trfase_dom_sf"/>
</dbReference>
<proteinExistence type="inferred from homology"/>
<evidence type="ECO:0000256" key="1">
    <source>
        <dbReference type="ARBA" id="ARBA00010990"/>
    </source>
</evidence>
<dbReference type="PANTHER" id="PTHR12215:SF10">
    <property type="entry name" value="L-AMINOADIPATE-SEMIALDEHYDE DEHYDROGENASE-PHOSPHOPANTETHEINYL TRANSFERASE"/>
    <property type="match status" value="1"/>
</dbReference>
<evidence type="ECO:0000313" key="5">
    <source>
        <dbReference type="Proteomes" id="UP000464524"/>
    </source>
</evidence>
<keyword evidence="5" id="KW-1185">Reference proteome</keyword>
<dbReference type="EMBL" id="CP047656">
    <property type="protein sequence ID" value="QHJ12075.1"/>
    <property type="molecule type" value="Genomic_DNA"/>
</dbReference>